<organism evidence="1 2">
    <name type="scientific">SAR324 cluster bacterium</name>
    <dbReference type="NCBI Taxonomy" id="2024889"/>
    <lineage>
        <taxon>Bacteria</taxon>
        <taxon>Deltaproteobacteria</taxon>
        <taxon>SAR324 cluster</taxon>
    </lineage>
</organism>
<protein>
    <submittedName>
        <fullName evidence="1">Histidine phosphatase family protein</fullName>
    </submittedName>
</protein>
<dbReference type="InterPro" id="IPR013078">
    <property type="entry name" value="His_Pase_superF_clade-1"/>
</dbReference>
<reference evidence="2" key="1">
    <citation type="submission" date="2017-09" db="EMBL/GenBank/DDBJ databases">
        <title>The Reconstruction of 2,631 Draft Metagenome-Assembled Genomes from the Global Oceans.</title>
        <authorList>
            <person name="Tully B.J."/>
            <person name="Graham E.D."/>
            <person name="Heidelberg J.F."/>
        </authorList>
    </citation>
    <scope>NUCLEOTIDE SEQUENCE [LARGE SCALE GENOMIC DNA]</scope>
</reference>
<dbReference type="EMBL" id="NZEX01000168">
    <property type="protein sequence ID" value="MAH64527.1"/>
    <property type="molecule type" value="Genomic_DNA"/>
</dbReference>
<dbReference type="Proteomes" id="UP000226525">
    <property type="component" value="Unassembled WGS sequence"/>
</dbReference>
<evidence type="ECO:0000313" key="2">
    <source>
        <dbReference type="Proteomes" id="UP000226525"/>
    </source>
</evidence>
<sequence>MKWSLLFLMGMLWTVVFDGAQAMSLKEYAEKPFGSVLMLRHALAPGFGDPSNFQLGDCSTQRILDEVGREQSRQIGNAFRNVGLRFEGVYSSQWCRCLETARLVNMGEVQELSSLNSFFQGIVPREATLASLRKFLQGLPANGDPVLLVTHQVTISAITGMSVSSGAAVAYDPVNDKAYRVTLPMD</sequence>
<accession>A0A2D6YMW4</accession>
<dbReference type="SUPFAM" id="SSF53254">
    <property type="entry name" value="Phosphoglycerate mutase-like"/>
    <property type="match status" value="1"/>
</dbReference>
<comment type="caution">
    <text evidence="1">The sequence shown here is derived from an EMBL/GenBank/DDBJ whole genome shotgun (WGS) entry which is preliminary data.</text>
</comment>
<proteinExistence type="predicted"/>
<name>A0A2D6YMW4_9DELT</name>
<dbReference type="AlphaFoldDB" id="A0A2D6YMW4"/>
<dbReference type="Gene3D" id="3.40.50.1240">
    <property type="entry name" value="Phosphoglycerate mutase-like"/>
    <property type="match status" value="1"/>
</dbReference>
<dbReference type="CDD" id="cd07040">
    <property type="entry name" value="HP"/>
    <property type="match status" value="1"/>
</dbReference>
<dbReference type="Pfam" id="PF00300">
    <property type="entry name" value="His_Phos_1"/>
    <property type="match status" value="1"/>
</dbReference>
<dbReference type="InterPro" id="IPR029033">
    <property type="entry name" value="His_PPase_superfam"/>
</dbReference>
<evidence type="ECO:0000313" key="1">
    <source>
        <dbReference type="EMBL" id="MAH64527.1"/>
    </source>
</evidence>
<gene>
    <name evidence="1" type="ORF">CMN54_14015</name>
</gene>